<dbReference type="NCBIfam" id="TIGR01614">
    <property type="entry name" value="PME_inhib"/>
    <property type="match status" value="1"/>
</dbReference>
<dbReference type="AlphaFoldDB" id="A0AAW2E532"/>
<dbReference type="InterPro" id="IPR051955">
    <property type="entry name" value="PME_Inhibitor"/>
</dbReference>
<dbReference type="InterPro" id="IPR035513">
    <property type="entry name" value="Invertase/methylesterase_inhib"/>
</dbReference>
<feature type="chain" id="PRO_5043475356" description="Pectinesterase inhibitor domain-containing protein" evidence="3">
    <location>
        <begin position="19"/>
        <end position="126"/>
    </location>
</feature>
<sequence>MVPASSFLLLFLSSLTYLQLHHFSLVASDQDLILKTCQSTQYPELCISTINSDPLRDTSIRKGLAEIVIQKAEESASATSLYLLNLQFKNGVNPVFQRMVRLCSDMYANASKAFDESRKALRIYQI</sequence>
<dbReference type="Proteomes" id="UP001459277">
    <property type="component" value="Unassembled WGS sequence"/>
</dbReference>
<evidence type="ECO:0000256" key="3">
    <source>
        <dbReference type="SAM" id="SignalP"/>
    </source>
</evidence>
<gene>
    <name evidence="5" type="ORF">SO802_003315</name>
</gene>
<dbReference type="Gene3D" id="1.20.140.40">
    <property type="entry name" value="Invertase/pectin methylesterase inhibitor family protein"/>
    <property type="match status" value="1"/>
</dbReference>
<dbReference type="InterPro" id="IPR006501">
    <property type="entry name" value="Pectinesterase_inhib_dom"/>
</dbReference>
<reference evidence="5 6" key="1">
    <citation type="submission" date="2024-01" db="EMBL/GenBank/DDBJ databases">
        <title>A telomere-to-telomere, gap-free genome of sweet tea (Lithocarpus litseifolius).</title>
        <authorList>
            <person name="Zhou J."/>
        </authorList>
    </citation>
    <scope>NUCLEOTIDE SEQUENCE [LARGE SCALE GENOMIC DNA]</scope>
    <source>
        <strain evidence="5">Zhou-2022a</strain>
        <tissue evidence="5">Leaf</tissue>
    </source>
</reference>
<accession>A0AAW2E532</accession>
<evidence type="ECO:0000256" key="2">
    <source>
        <dbReference type="ARBA" id="ARBA00038471"/>
    </source>
</evidence>
<comment type="caution">
    <text evidence="5">The sequence shown here is derived from an EMBL/GenBank/DDBJ whole genome shotgun (WGS) entry which is preliminary data.</text>
</comment>
<name>A0AAW2E532_9ROSI</name>
<feature type="signal peptide" evidence="3">
    <location>
        <begin position="1"/>
        <end position="18"/>
    </location>
</feature>
<evidence type="ECO:0000313" key="6">
    <source>
        <dbReference type="Proteomes" id="UP001459277"/>
    </source>
</evidence>
<dbReference type="PANTHER" id="PTHR31080">
    <property type="entry name" value="PECTINESTERASE INHIBITOR-LIKE"/>
    <property type="match status" value="1"/>
</dbReference>
<evidence type="ECO:0000313" key="5">
    <source>
        <dbReference type="EMBL" id="KAL0016246.1"/>
    </source>
</evidence>
<dbReference type="Pfam" id="PF04043">
    <property type="entry name" value="PMEI"/>
    <property type="match status" value="1"/>
</dbReference>
<feature type="domain" description="Pectinesterase inhibitor" evidence="4">
    <location>
        <begin position="32"/>
        <end position="122"/>
    </location>
</feature>
<dbReference type="PANTHER" id="PTHR31080:SF152">
    <property type="entry name" value="CELL WALL _ VACUOLAR INHIBITOR OF FRUCTOSIDASE 2"/>
    <property type="match status" value="1"/>
</dbReference>
<dbReference type="EMBL" id="JAZDWU010000001">
    <property type="protein sequence ID" value="KAL0016246.1"/>
    <property type="molecule type" value="Genomic_DNA"/>
</dbReference>
<dbReference type="SUPFAM" id="SSF101148">
    <property type="entry name" value="Plant invertase/pectin methylesterase inhibitor"/>
    <property type="match status" value="1"/>
</dbReference>
<organism evidence="5 6">
    <name type="scientific">Lithocarpus litseifolius</name>
    <dbReference type="NCBI Taxonomy" id="425828"/>
    <lineage>
        <taxon>Eukaryota</taxon>
        <taxon>Viridiplantae</taxon>
        <taxon>Streptophyta</taxon>
        <taxon>Embryophyta</taxon>
        <taxon>Tracheophyta</taxon>
        <taxon>Spermatophyta</taxon>
        <taxon>Magnoliopsida</taxon>
        <taxon>eudicotyledons</taxon>
        <taxon>Gunneridae</taxon>
        <taxon>Pentapetalae</taxon>
        <taxon>rosids</taxon>
        <taxon>fabids</taxon>
        <taxon>Fagales</taxon>
        <taxon>Fagaceae</taxon>
        <taxon>Lithocarpus</taxon>
    </lineage>
</organism>
<evidence type="ECO:0000259" key="4">
    <source>
        <dbReference type="Pfam" id="PF04043"/>
    </source>
</evidence>
<comment type="similarity">
    <text evidence="2">Belongs to the PMEI family.</text>
</comment>
<evidence type="ECO:0000256" key="1">
    <source>
        <dbReference type="ARBA" id="ARBA00022729"/>
    </source>
</evidence>
<protein>
    <recommendedName>
        <fullName evidence="4">Pectinesterase inhibitor domain-containing protein</fullName>
    </recommendedName>
</protein>
<keyword evidence="6" id="KW-1185">Reference proteome</keyword>
<keyword evidence="1 3" id="KW-0732">Signal</keyword>
<proteinExistence type="inferred from homology"/>
<dbReference type="GO" id="GO:0004857">
    <property type="term" value="F:enzyme inhibitor activity"/>
    <property type="evidence" value="ECO:0007669"/>
    <property type="project" value="InterPro"/>
</dbReference>